<accession>A0ABP9AST7</accession>
<organism evidence="2 3">
    <name type="scientific">Microbacterium gilvum</name>
    <dbReference type="NCBI Taxonomy" id="1336204"/>
    <lineage>
        <taxon>Bacteria</taxon>
        <taxon>Bacillati</taxon>
        <taxon>Actinomycetota</taxon>
        <taxon>Actinomycetes</taxon>
        <taxon>Micrococcales</taxon>
        <taxon>Microbacteriaceae</taxon>
        <taxon>Microbacterium</taxon>
    </lineage>
</organism>
<protein>
    <submittedName>
        <fullName evidence="2">Uncharacterized protein</fullName>
    </submittedName>
</protein>
<dbReference type="EMBL" id="BAABKO010000007">
    <property type="protein sequence ID" value="GAA4784930.1"/>
    <property type="molecule type" value="Genomic_DNA"/>
</dbReference>
<feature type="compositionally biased region" description="Low complexity" evidence="1">
    <location>
        <begin position="141"/>
        <end position="163"/>
    </location>
</feature>
<gene>
    <name evidence="2" type="ORF">GCM10023351_33280</name>
</gene>
<evidence type="ECO:0000313" key="3">
    <source>
        <dbReference type="Proteomes" id="UP001501645"/>
    </source>
</evidence>
<name>A0ABP9AST7_9MICO</name>
<evidence type="ECO:0000313" key="2">
    <source>
        <dbReference type="EMBL" id="GAA4784930.1"/>
    </source>
</evidence>
<evidence type="ECO:0000256" key="1">
    <source>
        <dbReference type="SAM" id="MobiDB-lite"/>
    </source>
</evidence>
<keyword evidence="3" id="KW-1185">Reference proteome</keyword>
<comment type="caution">
    <text evidence="2">The sequence shown here is derived from an EMBL/GenBank/DDBJ whole genome shotgun (WGS) entry which is preliminary data.</text>
</comment>
<feature type="region of interest" description="Disordered" evidence="1">
    <location>
        <begin position="129"/>
        <end position="165"/>
    </location>
</feature>
<reference evidence="3" key="1">
    <citation type="journal article" date="2019" name="Int. J. Syst. Evol. Microbiol.">
        <title>The Global Catalogue of Microorganisms (GCM) 10K type strain sequencing project: providing services to taxonomists for standard genome sequencing and annotation.</title>
        <authorList>
            <consortium name="The Broad Institute Genomics Platform"/>
            <consortium name="The Broad Institute Genome Sequencing Center for Infectious Disease"/>
            <person name="Wu L."/>
            <person name="Ma J."/>
        </authorList>
    </citation>
    <scope>NUCLEOTIDE SEQUENCE [LARGE SCALE GENOMIC DNA]</scope>
    <source>
        <strain evidence="3">JCM 18537</strain>
    </source>
</reference>
<sequence length="191" mass="20317">MAGAIRAPGGQWNRAAVPIRRAEEHAIMGATPETTADQGREGRARRFDSLEEAFLAYGTPPLNQALVRAIVDGLDVTGFVGYRTYFRIERRGSAALEVHPGFTNGFRSEADAARLAGGAERWPSRRFHGAWGVTHPETGRRTAPAARRSSTAKASGSAAPRRAAAPEKAPEICPTCFMVLPATGICATCAA</sequence>
<proteinExistence type="predicted"/>
<dbReference type="Proteomes" id="UP001501645">
    <property type="component" value="Unassembled WGS sequence"/>
</dbReference>